<proteinExistence type="predicted"/>
<dbReference type="AlphaFoldDB" id="A0A1B7MDY5"/>
<gene>
    <name evidence="1" type="ORF">K503DRAFT_806703</name>
</gene>
<evidence type="ECO:0000313" key="1">
    <source>
        <dbReference type="EMBL" id="OAX30805.1"/>
    </source>
</evidence>
<accession>A0A1B7MDY5</accession>
<dbReference type="InParanoid" id="A0A1B7MDY5"/>
<dbReference type="Proteomes" id="UP000092154">
    <property type="component" value="Unassembled WGS sequence"/>
</dbReference>
<name>A0A1B7MDY5_9AGAM</name>
<reference evidence="1 2" key="1">
    <citation type="submission" date="2016-06" db="EMBL/GenBank/DDBJ databases">
        <title>Comparative genomics of the ectomycorrhizal sister species Rhizopogon vinicolor and Rhizopogon vesiculosus (Basidiomycota: Boletales) reveals a divergence of the mating type B locus.</title>
        <authorList>
            <consortium name="DOE Joint Genome Institute"/>
            <person name="Mujic A.B."/>
            <person name="Kuo A."/>
            <person name="Tritt A."/>
            <person name="Lipzen A."/>
            <person name="Chen C."/>
            <person name="Johnson J."/>
            <person name="Sharma A."/>
            <person name="Barry K."/>
            <person name="Grigoriev I.V."/>
            <person name="Spatafora J.W."/>
        </authorList>
    </citation>
    <scope>NUCLEOTIDE SEQUENCE [LARGE SCALE GENOMIC DNA]</scope>
    <source>
        <strain evidence="1 2">AM-OR11-026</strain>
    </source>
</reference>
<keyword evidence="2" id="KW-1185">Reference proteome</keyword>
<evidence type="ECO:0000313" key="2">
    <source>
        <dbReference type="Proteomes" id="UP000092154"/>
    </source>
</evidence>
<organism evidence="1 2">
    <name type="scientific">Rhizopogon vinicolor AM-OR11-026</name>
    <dbReference type="NCBI Taxonomy" id="1314800"/>
    <lineage>
        <taxon>Eukaryota</taxon>
        <taxon>Fungi</taxon>
        <taxon>Dikarya</taxon>
        <taxon>Basidiomycota</taxon>
        <taxon>Agaricomycotina</taxon>
        <taxon>Agaricomycetes</taxon>
        <taxon>Agaricomycetidae</taxon>
        <taxon>Boletales</taxon>
        <taxon>Suillineae</taxon>
        <taxon>Rhizopogonaceae</taxon>
        <taxon>Rhizopogon</taxon>
    </lineage>
</organism>
<protein>
    <submittedName>
        <fullName evidence="1">Uncharacterized protein</fullName>
    </submittedName>
</protein>
<sequence>MALLSCYTHRGRLPRLLTPLTSNATVNQSHPSGCLLKPFLPLHSQPRHIIFHTSILDFHIPLPPHDLSNLSVPPLATVGLAPKAGVAEIVGRTVNDLKDEAKPYHIIAAEGAITNVQVVGMTQMNSPVKDSQNLNIDTRHEI</sequence>
<dbReference type="EMBL" id="KV449902">
    <property type="protein sequence ID" value="OAX30805.1"/>
    <property type="molecule type" value="Genomic_DNA"/>
</dbReference>